<dbReference type="EMBL" id="CP002739">
    <property type="protein sequence ID" value="AEF17912.1"/>
    <property type="molecule type" value="Genomic_DNA"/>
</dbReference>
<dbReference type="GO" id="GO:0044780">
    <property type="term" value="P:bacterial-type flagellum assembly"/>
    <property type="evidence" value="ECO:0007669"/>
    <property type="project" value="InterPro"/>
</dbReference>
<dbReference type="SUPFAM" id="SSF140566">
    <property type="entry name" value="FlgN-like"/>
    <property type="match status" value="1"/>
</dbReference>
<evidence type="ECO:0000313" key="2">
    <source>
        <dbReference type="EMBL" id="AEF17912.1"/>
    </source>
</evidence>
<organism evidence="2 3">
    <name type="scientific">Thermoanaerobacterium xylanolyticum (strain ATCC 49914 / DSM 7097 / LX-11)</name>
    <dbReference type="NCBI Taxonomy" id="858215"/>
    <lineage>
        <taxon>Bacteria</taxon>
        <taxon>Bacillati</taxon>
        <taxon>Bacillota</taxon>
        <taxon>Clostridia</taxon>
        <taxon>Thermoanaerobacterales</taxon>
        <taxon>Thermoanaerobacteraceae</taxon>
        <taxon>Thermoanaerobacterium</taxon>
    </lineage>
</organism>
<dbReference type="Proteomes" id="UP000007239">
    <property type="component" value="Chromosome"/>
</dbReference>
<dbReference type="Pfam" id="PF05130">
    <property type="entry name" value="FlgN"/>
    <property type="match status" value="1"/>
</dbReference>
<accession>F6BJ95</accession>
<dbReference type="eggNOG" id="COG3418">
    <property type="taxonomic scope" value="Bacteria"/>
</dbReference>
<dbReference type="InterPro" id="IPR036679">
    <property type="entry name" value="FlgN-like_sf"/>
</dbReference>
<dbReference type="AlphaFoldDB" id="F6BJ95"/>
<evidence type="ECO:0000313" key="3">
    <source>
        <dbReference type="Proteomes" id="UP000007239"/>
    </source>
</evidence>
<keyword evidence="3" id="KW-1185">Reference proteome</keyword>
<sequence>MPNPNIDELIDVLNGEMLLYKDLYDIATKKTDVIVLGEIQELDNMTKVEGGIISKLMILEDEREKFLNDHFDSQMTISQLCRILPEDDAKKLKIVQEEFNDLLKALSNRNELNKSLLKQSIEFVNYSIGVISNNLLEDDGIYGESGVSKRINRIIDRKA</sequence>
<keyword evidence="1" id="KW-1005">Bacterial flagellum biogenesis</keyword>
<dbReference type="HOGENOM" id="CLU_132586_1_2_9"/>
<evidence type="ECO:0000256" key="1">
    <source>
        <dbReference type="ARBA" id="ARBA00022795"/>
    </source>
</evidence>
<protein>
    <submittedName>
        <fullName evidence="2">FlgN family protein</fullName>
    </submittedName>
</protein>
<dbReference type="RefSeq" id="WP_013788642.1">
    <property type="nucleotide sequence ID" value="NC_015555.1"/>
</dbReference>
<dbReference type="Gene3D" id="1.20.58.300">
    <property type="entry name" value="FlgN-like"/>
    <property type="match status" value="1"/>
</dbReference>
<name>F6BJ95_THEXL</name>
<dbReference type="InterPro" id="IPR007809">
    <property type="entry name" value="FlgN-like"/>
</dbReference>
<reference evidence="2" key="1">
    <citation type="submission" date="2011-05" db="EMBL/GenBank/DDBJ databases">
        <title>Complete sequence of Thermoanaerobacterium xylanolyticum LX-11.</title>
        <authorList>
            <consortium name="US DOE Joint Genome Institute"/>
            <person name="Lucas S."/>
            <person name="Han J."/>
            <person name="Lapidus A."/>
            <person name="Cheng J.-F."/>
            <person name="Goodwin L."/>
            <person name="Pitluck S."/>
            <person name="Peters L."/>
            <person name="Mikhailova N."/>
            <person name="Lu M."/>
            <person name="Han C."/>
            <person name="Tapia R."/>
            <person name="Land M."/>
            <person name="Hauser L."/>
            <person name="Kyrpides N."/>
            <person name="Ivanova N."/>
            <person name="Pagani I."/>
            <person name="Hemme C."/>
            <person name="Woyke T."/>
        </authorList>
    </citation>
    <scope>NUCLEOTIDE SEQUENCE</scope>
    <source>
        <strain evidence="2">LX-11</strain>
    </source>
</reference>
<gene>
    <name evidence="2" type="ordered locus">Thexy_1893</name>
</gene>
<dbReference type="KEGG" id="txy:Thexy_1893"/>
<proteinExistence type="predicted"/>
<dbReference type="STRING" id="858215.Thexy_1893"/>